<dbReference type="SUPFAM" id="SSF56281">
    <property type="entry name" value="Metallo-hydrolase/oxidoreductase"/>
    <property type="match status" value="1"/>
</dbReference>
<dbReference type="GO" id="GO:0004497">
    <property type="term" value="F:monooxygenase activity"/>
    <property type="evidence" value="ECO:0007669"/>
    <property type="project" value="UniProtKB-ARBA"/>
</dbReference>
<feature type="domain" description="Rieske" evidence="5">
    <location>
        <begin position="456"/>
        <end position="507"/>
    </location>
</feature>
<dbReference type="InterPro" id="IPR057330">
    <property type="entry name" value="SCP2_Rv3818"/>
</dbReference>
<evidence type="ECO:0000259" key="5">
    <source>
        <dbReference type="PROSITE" id="PS51296"/>
    </source>
</evidence>
<reference evidence="7" key="1">
    <citation type="submission" date="2016-10" db="EMBL/GenBank/DDBJ databases">
        <authorList>
            <person name="Varghese N."/>
            <person name="Submissions S."/>
        </authorList>
    </citation>
    <scope>NUCLEOTIDE SEQUENCE [LARGE SCALE GENOMIC DNA]</scope>
    <source>
        <strain evidence="7">DSM 45413</strain>
    </source>
</reference>
<name>A0A1H8VW90_9ACTN</name>
<proteinExistence type="predicted"/>
<dbReference type="AlphaFoldDB" id="A0A1H8VW90"/>
<dbReference type="GO" id="GO:0046872">
    <property type="term" value="F:metal ion binding"/>
    <property type="evidence" value="ECO:0007669"/>
    <property type="project" value="UniProtKB-KW"/>
</dbReference>
<evidence type="ECO:0000256" key="2">
    <source>
        <dbReference type="ARBA" id="ARBA00022723"/>
    </source>
</evidence>
<dbReference type="EMBL" id="FOEE01000014">
    <property type="protein sequence ID" value="SEP19669.1"/>
    <property type="molecule type" value="Genomic_DNA"/>
</dbReference>
<dbReference type="PROSITE" id="PS51296">
    <property type="entry name" value="RIESKE"/>
    <property type="match status" value="1"/>
</dbReference>
<organism evidence="6 7">
    <name type="scientific">Trujillonella endophytica</name>
    <dbReference type="NCBI Taxonomy" id="673521"/>
    <lineage>
        <taxon>Bacteria</taxon>
        <taxon>Bacillati</taxon>
        <taxon>Actinomycetota</taxon>
        <taxon>Actinomycetes</taxon>
        <taxon>Geodermatophilales</taxon>
        <taxon>Geodermatophilaceae</taxon>
        <taxon>Trujillonella</taxon>
    </lineage>
</organism>
<protein>
    <submittedName>
        <fullName evidence="6">UDP-MurNAc hydroxylase</fullName>
    </submittedName>
</protein>
<dbReference type="Gene3D" id="3.60.15.10">
    <property type="entry name" value="Ribonuclease Z/Hydroxyacylglutathione hydrolase-like"/>
    <property type="match status" value="1"/>
</dbReference>
<keyword evidence="1" id="KW-0001">2Fe-2S</keyword>
<dbReference type="InterPro" id="IPR036922">
    <property type="entry name" value="Rieske_2Fe-2S_sf"/>
</dbReference>
<dbReference type="GO" id="GO:0051537">
    <property type="term" value="F:2 iron, 2 sulfur cluster binding"/>
    <property type="evidence" value="ECO:0007669"/>
    <property type="project" value="UniProtKB-KW"/>
</dbReference>
<evidence type="ECO:0000313" key="7">
    <source>
        <dbReference type="Proteomes" id="UP000198960"/>
    </source>
</evidence>
<dbReference type="Pfam" id="PF00355">
    <property type="entry name" value="Rieske"/>
    <property type="match status" value="1"/>
</dbReference>
<keyword evidence="4" id="KW-0411">Iron-sulfur</keyword>
<accession>A0A1H8VW90</accession>
<dbReference type="SUPFAM" id="SSF50022">
    <property type="entry name" value="ISP domain"/>
    <property type="match status" value="1"/>
</dbReference>
<dbReference type="RefSeq" id="WP_091947343.1">
    <property type="nucleotide sequence ID" value="NZ_FOEE01000014.1"/>
</dbReference>
<dbReference type="Pfam" id="PF25451">
    <property type="entry name" value="SCP2_Rv3818"/>
    <property type="match status" value="1"/>
</dbReference>
<dbReference type="OrthoDB" id="6988582at2"/>
<sequence length="507" mass="55150">MRITGLGHAGLRIDTAAGSVLVDPWTTPAYLGAWTPFPDNAGLDWARLADTDHLVVTSVAPDHLDLELLRRHVRRDVSVLLPDLPTTELRDRLAGAGFTRFVETRAGVVTDLGGLRVGIDAQTRPTDGPSGQAVVWLSDGTATVLVQGEAQPRDLRLFTALGPVDVHLLQATPAGWSPMAYDLPEQARRAIADDLRAHAFRTARRYVSEVGAAYVVPIGGPPAFRDDGLAHLNRLGEDGGSTHLDPTEFRDWMAERGYDNVRLLLPGSTADPREAGMPVTHALPAGEAVYADKAALLRGTDRAPWDAPPARDLDVLAELRAWWEPLLTSFPAVADGVGTAVRLTGADAGRGDVDVLLDFRGRSVRAYDGEKVRYELRVDRALLEHLVAVRETDWVHSLFLSGRFTARRIGRENELVFLFLGSLDPVRLGRLESWLTHRHSGGDDVTIDGWTVQRLCPHQQADLTEVGSVEDGVLTCGVHGWRWRLADGACLTVRGMDLRSAPAPTSG</sequence>
<evidence type="ECO:0000313" key="6">
    <source>
        <dbReference type="EMBL" id="SEP19669.1"/>
    </source>
</evidence>
<evidence type="ECO:0000256" key="4">
    <source>
        <dbReference type="ARBA" id="ARBA00023014"/>
    </source>
</evidence>
<keyword evidence="3" id="KW-0408">Iron</keyword>
<gene>
    <name evidence="6" type="ORF">SAMN05660991_03838</name>
</gene>
<keyword evidence="2" id="KW-0479">Metal-binding</keyword>
<evidence type="ECO:0000256" key="1">
    <source>
        <dbReference type="ARBA" id="ARBA00022714"/>
    </source>
</evidence>
<dbReference type="InterPro" id="IPR036866">
    <property type="entry name" value="RibonucZ/Hydroxyglut_hydro"/>
</dbReference>
<dbReference type="Proteomes" id="UP000198960">
    <property type="component" value="Unassembled WGS sequence"/>
</dbReference>
<dbReference type="Gene3D" id="2.102.10.10">
    <property type="entry name" value="Rieske [2Fe-2S] iron-sulphur domain"/>
    <property type="match status" value="1"/>
</dbReference>
<evidence type="ECO:0000256" key="3">
    <source>
        <dbReference type="ARBA" id="ARBA00023004"/>
    </source>
</evidence>
<dbReference type="STRING" id="673521.SAMN05660991_03838"/>
<dbReference type="InterPro" id="IPR017941">
    <property type="entry name" value="Rieske_2Fe-2S"/>
</dbReference>
<keyword evidence="7" id="KW-1185">Reference proteome</keyword>
<dbReference type="GO" id="GO:0016705">
    <property type="term" value="F:oxidoreductase activity, acting on paired donors, with incorporation or reduction of molecular oxygen"/>
    <property type="evidence" value="ECO:0007669"/>
    <property type="project" value="UniProtKB-ARBA"/>
</dbReference>